<dbReference type="Proteomes" id="UP000253141">
    <property type="component" value="Unassembled WGS sequence"/>
</dbReference>
<evidence type="ECO:0000313" key="2">
    <source>
        <dbReference type="EMBL" id="RDB02542.1"/>
    </source>
</evidence>
<dbReference type="OrthoDB" id="9808813at2"/>
<protein>
    <recommendedName>
        <fullName evidence="1">DNA polymerase Y-family little finger domain-containing protein</fullName>
    </recommendedName>
</protein>
<dbReference type="AlphaFoldDB" id="A0A369I0J2"/>
<accession>A0A369I0J2</accession>
<evidence type="ECO:0000313" key="3">
    <source>
        <dbReference type="Proteomes" id="UP000253141"/>
    </source>
</evidence>
<dbReference type="InterPro" id="IPR017961">
    <property type="entry name" value="DNA_pol_Y-fam_little_finger"/>
</dbReference>
<dbReference type="Pfam" id="PF11799">
    <property type="entry name" value="IMS_C"/>
    <property type="match status" value="1"/>
</dbReference>
<dbReference type="InterPro" id="IPR036775">
    <property type="entry name" value="DNA_pol_Y-fam_lit_finger_sf"/>
</dbReference>
<proteinExistence type="predicted"/>
<name>A0A369I0J2_9BACT</name>
<reference evidence="2 3" key="1">
    <citation type="submission" date="2018-07" db="EMBL/GenBank/DDBJ databases">
        <title>Genome analysis of Runella aurantiaca.</title>
        <authorList>
            <person name="Yang X."/>
        </authorList>
    </citation>
    <scope>NUCLEOTIDE SEQUENCE [LARGE SCALE GENOMIC DNA]</scope>
    <source>
        <strain evidence="2 3">YX9</strain>
    </source>
</reference>
<keyword evidence="3" id="KW-1185">Reference proteome</keyword>
<feature type="domain" description="DNA polymerase Y-family little finger" evidence="1">
    <location>
        <begin position="16"/>
        <end position="76"/>
    </location>
</feature>
<dbReference type="SUPFAM" id="SSF100879">
    <property type="entry name" value="Lesion bypass DNA polymerase (Y-family), little finger domain"/>
    <property type="match status" value="1"/>
</dbReference>
<gene>
    <name evidence="2" type="ORF">DVG78_28420</name>
</gene>
<dbReference type="GO" id="GO:0006281">
    <property type="term" value="P:DNA repair"/>
    <property type="evidence" value="ECO:0007669"/>
    <property type="project" value="InterPro"/>
</dbReference>
<dbReference type="EMBL" id="QPIW01000041">
    <property type="protein sequence ID" value="RDB02542.1"/>
    <property type="molecule type" value="Genomic_DNA"/>
</dbReference>
<evidence type="ECO:0000259" key="1">
    <source>
        <dbReference type="Pfam" id="PF11799"/>
    </source>
</evidence>
<dbReference type="GO" id="GO:0003684">
    <property type="term" value="F:damaged DNA binding"/>
    <property type="evidence" value="ECO:0007669"/>
    <property type="project" value="InterPro"/>
</dbReference>
<organism evidence="2 3">
    <name type="scientific">Runella aurantiaca</name>
    <dbReference type="NCBI Taxonomy" id="2282308"/>
    <lineage>
        <taxon>Bacteria</taxon>
        <taxon>Pseudomonadati</taxon>
        <taxon>Bacteroidota</taxon>
        <taxon>Cytophagia</taxon>
        <taxon>Cytophagales</taxon>
        <taxon>Spirosomataceae</taxon>
        <taxon>Runella</taxon>
    </lineage>
</organism>
<sequence>MFLLKWCTYPQIYGLTAPLKIKFNDFQQITRSRSALLPMRDKALYGKIIFELLKKKSPTHKPMRFLGVSIHNLQVTHHADSQ</sequence>
<dbReference type="Gene3D" id="3.30.1490.100">
    <property type="entry name" value="DNA polymerase, Y-family, little finger domain"/>
    <property type="match status" value="1"/>
</dbReference>
<comment type="caution">
    <text evidence="2">The sequence shown here is derived from an EMBL/GenBank/DDBJ whole genome shotgun (WGS) entry which is preliminary data.</text>
</comment>